<dbReference type="RefSeq" id="YP_009201738.1">
    <property type="nucleotide sequence ID" value="NC_028834.1"/>
</dbReference>
<sequence>MTEQRECDIMELEAVTSFICNNLGFSDEMQRLISQIELRIMELKEE</sequence>
<dbReference type="GeneID" id="26628967"/>
<organism evidence="1 3">
    <name type="scientific">Achromobacter phage 83-24</name>
    <dbReference type="NCBI Taxonomy" id="1589747"/>
    <lineage>
        <taxon>Viruses</taxon>
        <taxon>Duplodnaviria</taxon>
        <taxon>Heunggongvirae</taxon>
        <taxon>Uroviricota</taxon>
        <taxon>Caudoviricetes</taxon>
        <taxon>Steinhofvirus</taxon>
        <taxon>Steinhofvirus sv8324</taxon>
    </lineage>
</organism>
<evidence type="ECO:0000313" key="2">
    <source>
        <dbReference type="EMBL" id="AJD82894.1"/>
    </source>
</evidence>
<dbReference type="KEGG" id="vg:26628967"/>
<accession>A0A0B4ZZF8</accession>
<protein>
    <submittedName>
        <fullName evidence="1">Uncharacterized protein</fullName>
    </submittedName>
</protein>
<dbReference type="KEGG" id="vg:26628910"/>
<dbReference type="GeneID" id="26628910"/>
<dbReference type="RefSeq" id="YP_009201795.1">
    <property type="nucleotide sequence ID" value="NC_028834.1"/>
</dbReference>
<reference evidence="1 3" key="1">
    <citation type="submission" date="2014-11" db="EMBL/GenBank/DDBJ databases">
        <title>Characterization and genome comparisons of three Achromobacter phages of the Siphoviridae family.</title>
        <authorList>
            <person name="Dreiseikelmann B."/>
            <person name="Bunk B."/>
            <person name="Rohde M."/>
            <person name="Wittmann J."/>
        </authorList>
    </citation>
    <scope>NUCLEOTIDE SEQUENCE [LARGE SCALE GENOMIC DNA]</scope>
</reference>
<evidence type="ECO:0000313" key="1">
    <source>
        <dbReference type="EMBL" id="AJD82837.1"/>
    </source>
</evidence>
<dbReference type="EMBL" id="KP202970">
    <property type="protein sequence ID" value="AJD82837.1"/>
    <property type="molecule type" value="Genomic_DNA"/>
</dbReference>
<gene>
    <name evidence="1" type="ORF">JWAP_00004</name>
    <name evidence="2" type="ORF">JWAP_00062</name>
</gene>
<proteinExistence type="predicted"/>
<dbReference type="Proteomes" id="UP000031726">
    <property type="component" value="Segment"/>
</dbReference>
<name>A0A0B4ZZF8_9CAUD</name>
<dbReference type="OrthoDB" id="41196at10239"/>
<keyword evidence="3" id="KW-1185">Reference proteome</keyword>
<dbReference type="EMBL" id="KP202970">
    <property type="protein sequence ID" value="AJD82894.1"/>
    <property type="molecule type" value="Genomic_DNA"/>
</dbReference>
<evidence type="ECO:0000313" key="3">
    <source>
        <dbReference type="Proteomes" id="UP000031726"/>
    </source>
</evidence>